<keyword evidence="1" id="KW-0596">Phosphopantetheine</keyword>
<dbReference type="InterPro" id="IPR042099">
    <property type="entry name" value="ANL_N_sf"/>
</dbReference>
<dbReference type="AlphaFoldDB" id="A0A9Q9AY42"/>
<keyword evidence="2" id="KW-0597">Phosphoprotein</keyword>
<evidence type="ECO:0000256" key="1">
    <source>
        <dbReference type="ARBA" id="ARBA00022450"/>
    </source>
</evidence>
<dbReference type="Pfam" id="PF00501">
    <property type="entry name" value="AMP-binding"/>
    <property type="match status" value="1"/>
</dbReference>
<evidence type="ECO:0000256" key="3">
    <source>
        <dbReference type="SAM" id="MobiDB-lite"/>
    </source>
</evidence>
<name>A0A9Q9AY42_9PEZI</name>
<dbReference type="InterPro" id="IPR000873">
    <property type="entry name" value="AMP-dep_synth/lig_dom"/>
</dbReference>
<evidence type="ECO:0000313" key="5">
    <source>
        <dbReference type="EMBL" id="USW57544.1"/>
    </source>
</evidence>
<dbReference type="SUPFAM" id="SSF56801">
    <property type="entry name" value="Acetyl-CoA synthetase-like"/>
    <property type="match status" value="1"/>
</dbReference>
<keyword evidence="6" id="KW-1185">Reference proteome</keyword>
<dbReference type="GO" id="GO:0005737">
    <property type="term" value="C:cytoplasm"/>
    <property type="evidence" value="ECO:0007669"/>
    <property type="project" value="TreeGrafter"/>
</dbReference>
<dbReference type="OrthoDB" id="329835at2759"/>
<dbReference type="EMBL" id="CP099427">
    <property type="protein sequence ID" value="USW57544.1"/>
    <property type="molecule type" value="Genomic_DNA"/>
</dbReference>
<evidence type="ECO:0000259" key="4">
    <source>
        <dbReference type="Pfam" id="PF00501"/>
    </source>
</evidence>
<feature type="region of interest" description="Disordered" evidence="3">
    <location>
        <begin position="1"/>
        <end position="20"/>
    </location>
</feature>
<protein>
    <submittedName>
        <fullName evidence="5">AMP-dependent synthetase/ligase, ANL domain-containing protein</fullName>
    </submittedName>
</protein>
<dbReference type="Gene3D" id="3.40.50.12780">
    <property type="entry name" value="N-terminal domain of ligase-like"/>
    <property type="match status" value="1"/>
</dbReference>
<organism evidence="5 6">
    <name type="scientific">Septoria linicola</name>
    <dbReference type="NCBI Taxonomy" id="215465"/>
    <lineage>
        <taxon>Eukaryota</taxon>
        <taxon>Fungi</taxon>
        <taxon>Dikarya</taxon>
        <taxon>Ascomycota</taxon>
        <taxon>Pezizomycotina</taxon>
        <taxon>Dothideomycetes</taxon>
        <taxon>Dothideomycetidae</taxon>
        <taxon>Mycosphaerellales</taxon>
        <taxon>Mycosphaerellaceae</taxon>
        <taxon>Septoria</taxon>
    </lineage>
</organism>
<dbReference type="PANTHER" id="PTHR45527">
    <property type="entry name" value="NONRIBOSOMAL PEPTIDE SYNTHETASE"/>
    <property type="match status" value="1"/>
</dbReference>
<evidence type="ECO:0000256" key="2">
    <source>
        <dbReference type="ARBA" id="ARBA00022553"/>
    </source>
</evidence>
<dbReference type="GO" id="GO:0043041">
    <property type="term" value="P:amino acid activation for nonribosomal peptide biosynthetic process"/>
    <property type="evidence" value="ECO:0007669"/>
    <property type="project" value="TreeGrafter"/>
</dbReference>
<gene>
    <name evidence="5" type="ORF">Slin15195_G108630</name>
</gene>
<accession>A0A9Q9AY42</accession>
<sequence length="281" mass="30256">MLLFENIGSEGRGSTETQNFEDPNRPALCLCTSGTTGVPKAILLSSRGFLNCLGNQSKTHGVKREDVILQQSNLGFDMAIAEALLAMTHGSTLVIAPQSSRGDPVAVTSLMVEEDVTFTFAYPTEYLMWIRYCVDNLSQMRRWRLAHCGGKKVPDALRRELRQLKHIPVFADAYGPTDISICVTMEHDEDLVFDPLAAGATCVGRPVANVGCFILDAYGHVCPPGVPGEICVTGAGVALGYAGAEATAKSFVEDFQIPDGVGISLSQGKDVQDWRSRSVAI</sequence>
<dbReference type="GO" id="GO:0044550">
    <property type="term" value="P:secondary metabolite biosynthetic process"/>
    <property type="evidence" value="ECO:0007669"/>
    <property type="project" value="TreeGrafter"/>
</dbReference>
<evidence type="ECO:0000313" key="6">
    <source>
        <dbReference type="Proteomes" id="UP001056384"/>
    </source>
</evidence>
<dbReference type="GO" id="GO:0031177">
    <property type="term" value="F:phosphopantetheine binding"/>
    <property type="evidence" value="ECO:0007669"/>
    <property type="project" value="TreeGrafter"/>
</dbReference>
<dbReference type="Proteomes" id="UP001056384">
    <property type="component" value="Chromosome 10"/>
</dbReference>
<feature type="domain" description="AMP-dependent synthetase/ligase" evidence="4">
    <location>
        <begin position="17"/>
        <end position="241"/>
    </location>
</feature>
<reference evidence="5" key="1">
    <citation type="submission" date="2022-06" db="EMBL/GenBank/DDBJ databases">
        <title>Complete genome sequences of two strains of the flax pathogen Septoria linicola.</title>
        <authorList>
            <person name="Lapalu N."/>
            <person name="Simon A."/>
            <person name="Demenou B."/>
            <person name="Paumier D."/>
            <person name="Guillot M.-P."/>
            <person name="Gout L."/>
            <person name="Valade R."/>
        </authorList>
    </citation>
    <scope>NUCLEOTIDE SEQUENCE</scope>
    <source>
        <strain evidence="5">SE15195</strain>
    </source>
</reference>
<proteinExistence type="predicted"/>
<dbReference type="PANTHER" id="PTHR45527:SF1">
    <property type="entry name" value="FATTY ACID SYNTHASE"/>
    <property type="match status" value="1"/>
</dbReference>